<proteinExistence type="predicted"/>
<dbReference type="InterPro" id="IPR051319">
    <property type="entry name" value="Oligoribo/pAp-PDE_c-di-AMP_PDE"/>
</dbReference>
<dbReference type="EMBL" id="CP008944">
    <property type="protein sequence ID" value="AIG63982.1"/>
    <property type="molecule type" value="Genomic_DNA"/>
</dbReference>
<sequence length="329" mass="34425">MTPSTSVPADFSSACRLVAAADTVVAVGHVRPDADAVGSVCAMVRGLSQLGKRCAGVIGQDEALGDHLLTIPGAAEVACGATLPGADLYVVVDCASLERTGAFAAELELRREKVVVIDHHESNPGFGAVDVIVPEAESTTVLVEQLLYSLPGVELDRELAHCLYAGLMTDTGSFRWGGPRMHEAAGRWLGFELDPRRIAGELVDSVSSADLRMIGAVLDSACRYECWPGVLLVLTAPRRLIGGHPRQAVEVLIDLVAGTRDADVAAVLKEVGPACWSVSLRSATLNVAEIAARLGGGGHRAAAGVTLTGTREDVVVALQKEIGHCRQNL</sequence>
<evidence type="ECO:0000313" key="4">
    <source>
        <dbReference type="Proteomes" id="UP000028504"/>
    </source>
</evidence>
<dbReference type="InterPro" id="IPR038763">
    <property type="entry name" value="DHH_sf"/>
</dbReference>
<reference evidence="3 4" key="1">
    <citation type="submission" date="2014-07" db="EMBL/GenBank/DDBJ databases">
        <title>Complete genome sequence of Corynebacterium atypicum DSM 44849: identifiction of the mycolic acid biosynthesis genes.</title>
        <authorList>
            <person name="Tippelt A."/>
            <person name="Mollmann S."/>
            <person name="Albersmeier A."/>
            <person name="Jaenicke S."/>
            <person name="Ruckert C."/>
            <person name="Tauch A."/>
        </authorList>
    </citation>
    <scope>NUCLEOTIDE SEQUENCE [LARGE SCALE GENOMIC DNA]</scope>
    <source>
        <strain evidence="3 4">R2070</strain>
    </source>
</reference>
<dbReference type="PANTHER" id="PTHR47618">
    <property type="entry name" value="BIFUNCTIONAL OLIGORIBONUCLEASE AND PAP PHOSPHATASE NRNA"/>
    <property type="match status" value="1"/>
</dbReference>
<dbReference type="Gene3D" id="3.10.310.30">
    <property type="match status" value="1"/>
</dbReference>
<organism evidence="3 4">
    <name type="scientific">Corynebacterium atypicum</name>
    <dbReference type="NCBI Taxonomy" id="191610"/>
    <lineage>
        <taxon>Bacteria</taxon>
        <taxon>Bacillati</taxon>
        <taxon>Actinomycetota</taxon>
        <taxon>Actinomycetes</taxon>
        <taxon>Mycobacteriales</taxon>
        <taxon>Corynebacteriaceae</taxon>
        <taxon>Corynebacterium</taxon>
    </lineage>
</organism>
<evidence type="ECO:0000259" key="1">
    <source>
        <dbReference type="Pfam" id="PF01368"/>
    </source>
</evidence>
<dbReference type="RefSeq" id="WP_038605100.1">
    <property type="nucleotide sequence ID" value="NZ_CP008944.1"/>
</dbReference>
<accession>A0ABM5QMI8</accession>
<dbReference type="SUPFAM" id="SSF64182">
    <property type="entry name" value="DHH phosphoesterases"/>
    <property type="match status" value="1"/>
</dbReference>
<dbReference type="Gene3D" id="3.90.1640.10">
    <property type="entry name" value="inorganic pyrophosphatase (n-terminal core)"/>
    <property type="match status" value="1"/>
</dbReference>
<name>A0ABM5QMI8_9CORY</name>
<dbReference type="Pfam" id="PF02272">
    <property type="entry name" value="DHHA1"/>
    <property type="match status" value="1"/>
</dbReference>
<keyword evidence="4" id="KW-1185">Reference proteome</keyword>
<evidence type="ECO:0000313" key="3">
    <source>
        <dbReference type="EMBL" id="AIG63982.1"/>
    </source>
</evidence>
<dbReference type="Pfam" id="PF01368">
    <property type="entry name" value="DHH"/>
    <property type="match status" value="1"/>
</dbReference>
<feature type="domain" description="DHHA1" evidence="2">
    <location>
        <begin position="247"/>
        <end position="316"/>
    </location>
</feature>
<gene>
    <name evidence="3" type="ORF">CATYP_04180</name>
</gene>
<dbReference type="InterPro" id="IPR003156">
    <property type="entry name" value="DHHA1_dom"/>
</dbReference>
<dbReference type="PANTHER" id="PTHR47618:SF1">
    <property type="entry name" value="BIFUNCTIONAL OLIGORIBONUCLEASE AND PAP PHOSPHATASE NRNA"/>
    <property type="match status" value="1"/>
</dbReference>
<dbReference type="InterPro" id="IPR001667">
    <property type="entry name" value="DDH_dom"/>
</dbReference>
<evidence type="ECO:0000259" key="2">
    <source>
        <dbReference type="Pfam" id="PF02272"/>
    </source>
</evidence>
<dbReference type="Proteomes" id="UP000028504">
    <property type="component" value="Chromosome"/>
</dbReference>
<protein>
    <recommendedName>
        <fullName evidence="5">Exopolyphosphatase</fullName>
    </recommendedName>
</protein>
<evidence type="ECO:0008006" key="5">
    <source>
        <dbReference type="Google" id="ProtNLM"/>
    </source>
</evidence>
<feature type="domain" description="DDH" evidence="1">
    <location>
        <begin position="24"/>
        <end position="166"/>
    </location>
</feature>